<accession>A0A445DV22</accession>
<proteinExistence type="predicted"/>
<gene>
    <name evidence="1" type="ORF">Ahy_A03g013234</name>
</gene>
<sequence length="78" mass="9329">MKEKLFKGKVEVMEDIVYYNSEIIPNIHEGVTLFVNIHFSLLYHEHTKSHFKADEQHFVQESCISIWWVDIVSNNVRH</sequence>
<dbReference type="AlphaFoldDB" id="A0A445DV22"/>
<name>A0A445DV22_ARAHY</name>
<reference evidence="1 2" key="1">
    <citation type="submission" date="2019-01" db="EMBL/GenBank/DDBJ databases">
        <title>Sequencing of cultivated peanut Arachis hypogaea provides insights into genome evolution and oil improvement.</title>
        <authorList>
            <person name="Chen X."/>
        </authorList>
    </citation>
    <scope>NUCLEOTIDE SEQUENCE [LARGE SCALE GENOMIC DNA]</scope>
    <source>
        <strain evidence="2">cv. Fuhuasheng</strain>
        <tissue evidence="1">Leaves</tissue>
    </source>
</reference>
<keyword evidence="2" id="KW-1185">Reference proteome</keyword>
<evidence type="ECO:0000313" key="1">
    <source>
        <dbReference type="EMBL" id="RYR67016.1"/>
    </source>
</evidence>
<protein>
    <submittedName>
        <fullName evidence="1">Uncharacterized protein</fullName>
    </submittedName>
</protein>
<organism evidence="1 2">
    <name type="scientific">Arachis hypogaea</name>
    <name type="common">Peanut</name>
    <dbReference type="NCBI Taxonomy" id="3818"/>
    <lineage>
        <taxon>Eukaryota</taxon>
        <taxon>Viridiplantae</taxon>
        <taxon>Streptophyta</taxon>
        <taxon>Embryophyta</taxon>
        <taxon>Tracheophyta</taxon>
        <taxon>Spermatophyta</taxon>
        <taxon>Magnoliopsida</taxon>
        <taxon>eudicotyledons</taxon>
        <taxon>Gunneridae</taxon>
        <taxon>Pentapetalae</taxon>
        <taxon>rosids</taxon>
        <taxon>fabids</taxon>
        <taxon>Fabales</taxon>
        <taxon>Fabaceae</taxon>
        <taxon>Papilionoideae</taxon>
        <taxon>50 kb inversion clade</taxon>
        <taxon>dalbergioids sensu lato</taxon>
        <taxon>Dalbergieae</taxon>
        <taxon>Pterocarpus clade</taxon>
        <taxon>Arachis</taxon>
    </lineage>
</organism>
<dbReference type="Proteomes" id="UP000289738">
    <property type="component" value="Chromosome A03"/>
</dbReference>
<evidence type="ECO:0000313" key="2">
    <source>
        <dbReference type="Proteomes" id="UP000289738"/>
    </source>
</evidence>
<dbReference type="EMBL" id="SDMP01000003">
    <property type="protein sequence ID" value="RYR67016.1"/>
    <property type="molecule type" value="Genomic_DNA"/>
</dbReference>
<comment type="caution">
    <text evidence="1">The sequence shown here is derived from an EMBL/GenBank/DDBJ whole genome shotgun (WGS) entry which is preliminary data.</text>
</comment>